<dbReference type="NCBIfam" id="TIGR00179">
    <property type="entry name" value="murB"/>
    <property type="match status" value="1"/>
</dbReference>
<dbReference type="InterPro" id="IPR006094">
    <property type="entry name" value="Oxid_FAD_bind_N"/>
</dbReference>
<evidence type="ECO:0000256" key="11">
    <source>
        <dbReference type="ARBA" id="ARBA00022857"/>
    </source>
</evidence>
<name>A0A2T4ZGP1_9HYPH</name>
<feature type="active site" evidence="19">
    <location>
        <position position="297"/>
    </location>
</feature>
<dbReference type="Pfam" id="PF02873">
    <property type="entry name" value="MurB_C"/>
    <property type="match status" value="1"/>
</dbReference>
<dbReference type="Proteomes" id="UP000241808">
    <property type="component" value="Unassembled WGS sequence"/>
</dbReference>
<dbReference type="InterPro" id="IPR016169">
    <property type="entry name" value="FAD-bd_PCMH_sub2"/>
</dbReference>
<comment type="similarity">
    <text evidence="19">Belongs to the MurB family.</text>
</comment>
<comment type="pathway">
    <text evidence="4 19">Cell wall biogenesis; peptidoglycan biosynthesis.</text>
</comment>
<keyword evidence="7 19" id="KW-0963">Cytoplasm</keyword>
<feature type="active site" description="Proton donor" evidence="19">
    <location>
        <position position="227"/>
    </location>
</feature>
<evidence type="ECO:0000256" key="16">
    <source>
        <dbReference type="ARBA" id="ARBA00023316"/>
    </source>
</evidence>
<keyword evidence="11 19" id="KW-0521">NADP</keyword>
<reference evidence="21 22" key="1">
    <citation type="submission" date="2018-04" db="EMBL/GenBank/DDBJ databases">
        <title>Genomic Encyclopedia of Archaeal and Bacterial Type Strains, Phase II (KMG-II): from individual species to whole genera.</title>
        <authorList>
            <person name="Goeker M."/>
        </authorList>
    </citation>
    <scope>NUCLEOTIDE SEQUENCE [LARGE SCALE GENOMIC DNA]</scope>
    <source>
        <strain evidence="21 22">DSM 25521</strain>
    </source>
</reference>
<dbReference type="UniPathway" id="UPA00219"/>
<keyword evidence="22" id="KW-1185">Reference proteome</keyword>
<gene>
    <name evidence="19" type="primary">murB</name>
    <name evidence="21" type="ORF">C8P69_102456</name>
</gene>
<proteinExistence type="inferred from homology"/>
<dbReference type="Gene3D" id="3.30.465.10">
    <property type="match status" value="1"/>
</dbReference>
<comment type="function">
    <text evidence="2 19">Cell wall formation.</text>
</comment>
<dbReference type="InterPro" id="IPR036635">
    <property type="entry name" value="MurB_C_sf"/>
</dbReference>
<evidence type="ECO:0000256" key="10">
    <source>
        <dbReference type="ARBA" id="ARBA00022827"/>
    </source>
</evidence>
<evidence type="ECO:0000256" key="1">
    <source>
        <dbReference type="ARBA" id="ARBA00001974"/>
    </source>
</evidence>
<dbReference type="SUPFAM" id="SSF56194">
    <property type="entry name" value="Uridine diphospho-N-Acetylenolpyruvylglucosamine reductase, MurB, C-terminal domain"/>
    <property type="match status" value="1"/>
</dbReference>
<dbReference type="GO" id="GO:0008762">
    <property type="term" value="F:UDP-N-acetylmuramate dehydrogenase activity"/>
    <property type="evidence" value="ECO:0007669"/>
    <property type="project" value="UniProtKB-UniRule"/>
</dbReference>
<evidence type="ECO:0000313" key="22">
    <source>
        <dbReference type="Proteomes" id="UP000241808"/>
    </source>
</evidence>
<evidence type="ECO:0000256" key="14">
    <source>
        <dbReference type="ARBA" id="ARBA00023002"/>
    </source>
</evidence>
<dbReference type="EMBL" id="PZZL01000002">
    <property type="protein sequence ID" value="PTM61070.1"/>
    <property type="molecule type" value="Genomic_DNA"/>
</dbReference>
<dbReference type="InterPro" id="IPR011601">
    <property type="entry name" value="MurB_C"/>
</dbReference>
<dbReference type="HAMAP" id="MF_00037">
    <property type="entry name" value="MurB"/>
    <property type="match status" value="1"/>
</dbReference>
<dbReference type="Gene3D" id="3.30.43.10">
    <property type="entry name" value="Uridine Diphospho-n-acetylenolpyruvylglucosamine Reductase, domain 2"/>
    <property type="match status" value="1"/>
</dbReference>
<evidence type="ECO:0000256" key="17">
    <source>
        <dbReference type="ARBA" id="ARBA00031026"/>
    </source>
</evidence>
<dbReference type="PANTHER" id="PTHR21071:SF4">
    <property type="entry name" value="UDP-N-ACETYLENOLPYRUVOYLGLUCOSAMINE REDUCTASE"/>
    <property type="match status" value="1"/>
</dbReference>
<keyword evidence="13 19" id="KW-0573">Peptidoglycan synthesis</keyword>
<evidence type="ECO:0000256" key="18">
    <source>
        <dbReference type="ARBA" id="ARBA00048914"/>
    </source>
</evidence>
<evidence type="ECO:0000313" key="21">
    <source>
        <dbReference type="EMBL" id="PTM61070.1"/>
    </source>
</evidence>
<keyword evidence="15 19" id="KW-0131">Cell cycle</keyword>
<dbReference type="GO" id="GO:0051301">
    <property type="term" value="P:cell division"/>
    <property type="evidence" value="ECO:0007669"/>
    <property type="project" value="UniProtKB-KW"/>
</dbReference>
<keyword evidence="8 19" id="KW-0132">Cell division</keyword>
<dbReference type="GO" id="GO:0071555">
    <property type="term" value="P:cell wall organization"/>
    <property type="evidence" value="ECO:0007669"/>
    <property type="project" value="UniProtKB-KW"/>
</dbReference>
<dbReference type="InterPro" id="IPR016166">
    <property type="entry name" value="FAD-bd_PCMH"/>
</dbReference>
<dbReference type="Gene3D" id="3.90.78.10">
    <property type="entry name" value="UDP-N-acetylenolpyruvoylglucosamine reductase, C-terminal domain"/>
    <property type="match status" value="1"/>
</dbReference>
<evidence type="ECO:0000256" key="12">
    <source>
        <dbReference type="ARBA" id="ARBA00022960"/>
    </source>
</evidence>
<protein>
    <recommendedName>
        <fullName evidence="6 19">UDP-N-acetylenolpyruvoylglucosamine reductase</fullName>
        <ecNumber evidence="5 19">1.3.1.98</ecNumber>
    </recommendedName>
    <alternativeName>
        <fullName evidence="17 19">UDP-N-acetylmuramate dehydrogenase</fullName>
    </alternativeName>
</protein>
<comment type="catalytic activity">
    <reaction evidence="18 19">
        <text>UDP-N-acetyl-alpha-D-muramate + NADP(+) = UDP-N-acetyl-3-O-(1-carboxyvinyl)-alpha-D-glucosamine + NADPH + H(+)</text>
        <dbReference type="Rhea" id="RHEA:12248"/>
        <dbReference type="ChEBI" id="CHEBI:15378"/>
        <dbReference type="ChEBI" id="CHEBI:57783"/>
        <dbReference type="ChEBI" id="CHEBI:58349"/>
        <dbReference type="ChEBI" id="CHEBI:68483"/>
        <dbReference type="ChEBI" id="CHEBI:70757"/>
        <dbReference type="EC" id="1.3.1.98"/>
    </reaction>
</comment>
<evidence type="ECO:0000256" key="2">
    <source>
        <dbReference type="ARBA" id="ARBA00003921"/>
    </source>
</evidence>
<evidence type="ECO:0000256" key="3">
    <source>
        <dbReference type="ARBA" id="ARBA00004496"/>
    </source>
</evidence>
<evidence type="ECO:0000256" key="4">
    <source>
        <dbReference type="ARBA" id="ARBA00004752"/>
    </source>
</evidence>
<dbReference type="GO" id="GO:0071949">
    <property type="term" value="F:FAD binding"/>
    <property type="evidence" value="ECO:0007669"/>
    <property type="project" value="InterPro"/>
</dbReference>
<keyword evidence="10 19" id="KW-0274">FAD</keyword>
<comment type="cofactor">
    <cofactor evidence="1 19">
        <name>FAD</name>
        <dbReference type="ChEBI" id="CHEBI:57692"/>
    </cofactor>
</comment>
<evidence type="ECO:0000256" key="9">
    <source>
        <dbReference type="ARBA" id="ARBA00022630"/>
    </source>
</evidence>
<keyword evidence="9 19" id="KW-0285">Flavoprotein</keyword>
<evidence type="ECO:0000256" key="6">
    <source>
        <dbReference type="ARBA" id="ARBA00015188"/>
    </source>
</evidence>
<dbReference type="NCBIfam" id="NF010480">
    <property type="entry name" value="PRK13905.1"/>
    <property type="match status" value="1"/>
</dbReference>
<dbReference type="PANTHER" id="PTHR21071">
    <property type="entry name" value="UDP-N-ACETYLENOLPYRUVOYLGLUCOSAMINE REDUCTASE"/>
    <property type="match status" value="1"/>
</dbReference>
<keyword evidence="12 19" id="KW-0133">Cell shape</keyword>
<feature type="domain" description="FAD-binding PCMH-type" evidence="20">
    <location>
        <begin position="33"/>
        <end position="198"/>
    </location>
</feature>
<dbReference type="AlphaFoldDB" id="A0A2T4ZGP1"/>
<evidence type="ECO:0000259" key="20">
    <source>
        <dbReference type="PROSITE" id="PS51387"/>
    </source>
</evidence>
<dbReference type="PROSITE" id="PS51387">
    <property type="entry name" value="FAD_PCMH"/>
    <property type="match status" value="1"/>
</dbReference>
<keyword evidence="16 19" id="KW-0961">Cell wall biogenesis/degradation</keyword>
<dbReference type="EC" id="1.3.1.98" evidence="5 19"/>
<comment type="subcellular location">
    <subcellularLocation>
        <location evidence="3 19">Cytoplasm</location>
    </subcellularLocation>
</comment>
<dbReference type="Pfam" id="PF01565">
    <property type="entry name" value="FAD_binding_4"/>
    <property type="match status" value="1"/>
</dbReference>
<dbReference type="GO" id="GO:0009252">
    <property type="term" value="P:peptidoglycan biosynthetic process"/>
    <property type="evidence" value="ECO:0007669"/>
    <property type="project" value="UniProtKB-UniRule"/>
</dbReference>
<dbReference type="GO" id="GO:0008360">
    <property type="term" value="P:regulation of cell shape"/>
    <property type="evidence" value="ECO:0007669"/>
    <property type="project" value="UniProtKB-KW"/>
</dbReference>
<dbReference type="InterPro" id="IPR036318">
    <property type="entry name" value="FAD-bd_PCMH-like_sf"/>
</dbReference>
<dbReference type="InterPro" id="IPR016167">
    <property type="entry name" value="FAD-bd_PCMH_sub1"/>
</dbReference>
<evidence type="ECO:0000256" key="15">
    <source>
        <dbReference type="ARBA" id="ARBA00023306"/>
    </source>
</evidence>
<organism evidence="21 22">
    <name type="scientific">Phreatobacter oligotrophus</name>
    <dbReference type="NCBI Taxonomy" id="1122261"/>
    <lineage>
        <taxon>Bacteria</taxon>
        <taxon>Pseudomonadati</taxon>
        <taxon>Pseudomonadota</taxon>
        <taxon>Alphaproteobacteria</taxon>
        <taxon>Hyphomicrobiales</taxon>
        <taxon>Phreatobacteraceae</taxon>
        <taxon>Phreatobacter</taxon>
    </lineage>
</organism>
<evidence type="ECO:0000256" key="8">
    <source>
        <dbReference type="ARBA" id="ARBA00022618"/>
    </source>
</evidence>
<dbReference type="SUPFAM" id="SSF56176">
    <property type="entry name" value="FAD-binding/transporter-associated domain-like"/>
    <property type="match status" value="1"/>
</dbReference>
<evidence type="ECO:0000256" key="19">
    <source>
        <dbReference type="HAMAP-Rule" id="MF_00037"/>
    </source>
</evidence>
<comment type="caution">
    <text evidence="21">The sequence shown here is derived from an EMBL/GenBank/DDBJ whole genome shotgun (WGS) entry which is preliminary data.</text>
</comment>
<sequence length="311" mass="33093">MFDDITPLIRDLAPDFRGRLVANEPLAPLTWFRVGGPAQVLCTPDDAADLAYLLSRLPADMPVMPIGVGSNLIVRDGGVPGIVIRLRPRGFGEVTVEGTRIHAGAVAPDKRVAEAAAAAGLGGLEFYFGIPGTIGGALVMNAGANGGETKDVLVEARAVTREGEQLTFSNAAMNFTYRASAVGRPVIFTGAVFEGVPTDPAVIRERMDAVQHHRETVQPIREKTGGSTFKNPPGHSAWKLVDAAGCRGLRLGGAQVSEMHCNFLINTGTATAADIEALGEEVRRRVKETSGVELHWEIKRVGVPLQKAMER</sequence>
<keyword evidence="14 19" id="KW-0560">Oxidoreductase</keyword>
<evidence type="ECO:0000256" key="7">
    <source>
        <dbReference type="ARBA" id="ARBA00022490"/>
    </source>
</evidence>
<dbReference type="GO" id="GO:0005829">
    <property type="term" value="C:cytosol"/>
    <property type="evidence" value="ECO:0007669"/>
    <property type="project" value="TreeGrafter"/>
</dbReference>
<evidence type="ECO:0000256" key="13">
    <source>
        <dbReference type="ARBA" id="ARBA00022984"/>
    </source>
</evidence>
<feature type="active site" evidence="19">
    <location>
        <position position="178"/>
    </location>
</feature>
<evidence type="ECO:0000256" key="5">
    <source>
        <dbReference type="ARBA" id="ARBA00012518"/>
    </source>
</evidence>
<dbReference type="InterPro" id="IPR003170">
    <property type="entry name" value="MurB"/>
</dbReference>
<accession>A0A2T4ZGP1</accession>